<comment type="caution">
    <text evidence="1">The sequence shown here is derived from an EMBL/GenBank/DDBJ whole genome shotgun (WGS) entry which is preliminary data.</text>
</comment>
<proteinExistence type="predicted"/>
<dbReference type="EMBL" id="BMAW01010778">
    <property type="protein sequence ID" value="GFT20387.1"/>
    <property type="molecule type" value="Genomic_DNA"/>
</dbReference>
<accession>A0A8X6NM55</accession>
<evidence type="ECO:0000313" key="2">
    <source>
        <dbReference type="Proteomes" id="UP000887013"/>
    </source>
</evidence>
<gene>
    <name evidence="1" type="ORF">NPIL_50061</name>
</gene>
<name>A0A8X6NM55_NEPPI</name>
<dbReference type="Proteomes" id="UP000887013">
    <property type="component" value="Unassembled WGS sequence"/>
</dbReference>
<organism evidence="1 2">
    <name type="scientific">Nephila pilipes</name>
    <name type="common">Giant wood spider</name>
    <name type="synonym">Nephila maculata</name>
    <dbReference type="NCBI Taxonomy" id="299642"/>
    <lineage>
        <taxon>Eukaryota</taxon>
        <taxon>Metazoa</taxon>
        <taxon>Ecdysozoa</taxon>
        <taxon>Arthropoda</taxon>
        <taxon>Chelicerata</taxon>
        <taxon>Arachnida</taxon>
        <taxon>Araneae</taxon>
        <taxon>Araneomorphae</taxon>
        <taxon>Entelegynae</taxon>
        <taxon>Araneoidea</taxon>
        <taxon>Nephilidae</taxon>
        <taxon>Nephila</taxon>
    </lineage>
</organism>
<reference evidence="1" key="1">
    <citation type="submission" date="2020-08" db="EMBL/GenBank/DDBJ databases">
        <title>Multicomponent nature underlies the extraordinary mechanical properties of spider dragline silk.</title>
        <authorList>
            <person name="Kono N."/>
            <person name="Nakamura H."/>
            <person name="Mori M."/>
            <person name="Yoshida Y."/>
            <person name="Ohtoshi R."/>
            <person name="Malay A.D."/>
            <person name="Moran D.A.P."/>
            <person name="Tomita M."/>
            <person name="Numata K."/>
            <person name="Arakawa K."/>
        </authorList>
    </citation>
    <scope>NUCLEOTIDE SEQUENCE</scope>
</reference>
<dbReference type="AlphaFoldDB" id="A0A8X6NM55"/>
<sequence>MSSTSNAAQYESVSKEINLTSGNLISVLVIEGIQNGEWSNEAKVYATADMLRTTKVEERTSVTFQLGSTSLNKTVALYLADKTEDLHLKEAVQEIISGNATVYNENRLQEFITEISNFLKPEGDAL</sequence>
<keyword evidence="2" id="KW-1185">Reference proteome</keyword>
<protein>
    <submittedName>
        <fullName evidence="1">Uncharacterized protein</fullName>
    </submittedName>
</protein>
<evidence type="ECO:0000313" key="1">
    <source>
        <dbReference type="EMBL" id="GFT20387.1"/>
    </source>
</evidence>